<organism evidence="1 2">
    <name type="scientific">Stephania cephalantha</name>
    <dbReference type="NCBI Taxonomy" id="152367"/>
    <lineage>
        <taxon>Eukaryota</taxon>
        <taxon>Viridiplantae</taxon>
        <taxon>Streptophyta</taxon>
        <taxon>Embryophyta</taxon>
        <taxon>Tracheophyta</taxon>
        <taxon>Spermatophyta</taxon>
        <taxon>Magnoliopsida</taxon>
        <taxon>Ranunculales</taxon>
        <taxon>Menispermaceae</taxon>
        <taxon>Menispermoideae</taxon>
        <taxon>Cissampelideae</taxon>
        <taxon>Stephania</taxon>
    </lineage>
</organism>
<evidence type="ECO:0000313" key="2">
    <source>
        <dbReference type="Proteomes" id="UP001419268"/>
    </source>
</evidence>
<comment type="caution">
    <text evidence="1">The sequence shown here is derived from an EMBL/GenBank/DDBJ whole genome shotgun (WGS) entry which is preliminary data.</text>
</comment>
<dbReference type="Proteomes" id="UP001419268">
    <property type="component" value="Unassembled WGS sequence"/>
</dbReference>
<protein>
    <submittedName>
        <fullName evidence="1">Uncharacterized protein</fullName>
    </submittedName>
</protein>
<proteinExistence type="predicted"/>
<reference evidence="1 2" key="1">
    <citation type="submission" date="2024-01" db="EMBL/GenBank/DDBJ databases">
        <title>Genome assemblies of Stephania.</title>
        <authorList>
            <person name="Yang L."/>
        </authorList>
    </citation>
    <scope>NUCLEOTIDE SEQUENCE [LARGE SCALE GENOMIC DNA]</scope>
    <source>
        <strain evidence="1">JXDWG</strain>
        <tissue evidence="1">Leaf</tissue>
    </source>
</reference>
<evidence type="ECO:0000313" key="1">
    <source>
        <dbReference type="EMBL" id="KAK9133141.1"/>
    </source>
</evidence>
<accession>A0AAP0JGV1</accession>
<dbReference type="AlphaFoldDB" id="A0AAP0JGV1"/>
<keyword evidence="2" id="KW-1185">Reference proteome</keyword>
<gene>
    <name evidence="1" type="ORF">Scep_012669</name>
</gene>
<name>A0AAP0JGV1_9MAGN</name>
<dbReference type="EMBL" id="JBBNAG010000005">
    <property type="protein sequence ID" value="KAK9133141.1"/>
    <property type="molecule type" value="Genomic_DNA"/>
</dbReference>
<sequence length="114" mass="13508">MCMVFSRREKKSKQFPSPHYFLVMHVKGYSCWRWRAFERKLKCTIRAFAYDVPYLCASVSYKNLCASVNGDQIRWTLEGSFVLGNRKQILFTALVFSNQLIKSEFLLFYVHDSE</sequence>